<reference evidence="2 3" key="1">
    <citation type="submission" date="2019-03" db="EMBL/GenBank/DDBJ databases">
        <title>Draft Genome Sequence of Duganella callidus sp. nov., a Novel Duganella Species Isolated from Cultivated Soil.</title>
        <authorList>
            <person name="Raths R."/>
            <person name="Peta V."/>
            <person name="Bucking H."/>
        </authorList>
    </citation>
    <scope>NUCLEOTIDE SEQUENCE [LARGE SCALE GENOMIC DNA]</scope>
    <source>
        <strain evidence="2 3">DN04</strain>
    </source>
</reference>
<keyword evidence="3" id="KW-1185">Reference proteome</keyword>
<gene>
    <name evidence="2" type="ORF">E4L98_12500</name>
</gene>
<dbReference type="Pfam" id="PF17152">
    <property type="entry name" value="CHASE8"/>
    <property type="match status" value="1"/>
</dbReference>
<dbReference type="EMBL" id="SPVG01000126">
    <property type="protein sequence ID" value="TFW22160.1"/>
    <property type="molecule type" value="Genomic_DNA"/>
</dbReference>
<dbReference type="GO" id="GO:0016301">
    <property type="term" value="F:kinase activity"/>
    <property type="evidence" value="ECO:0007669"/>
    <property type="project" value="UniProtKB-KW"/>
</dbReference>
<dbReference type="AlphaFoldDB" id="A0A4Y9SFA0"/>
<comment type="caution">
    <text evidence="2">The sequence shown here is derived from an EMBL/GenBank/DDBJ whole genome shotgun (WGS) entry which is preliminary data.</text>
</comment>
<proteinExistence type="predicted"/>
<keyword evidence="2" id="KW-0808">Transferase</keyword>
<organism evidence="2 3">
    <name type="scientific">Duganella callida</name>
    <dbReference type="NCBI Taxonomy" id="2561932"/>
    <lineage>
        <taxon>Bacteria</taxon>
        <taxon>Pseudomonadati</taxon>
        <taxon>Pseudomonadota</taxon>
        <taxon>Betaproteobacteria</taxon>
        <taxon>Burkholderiales</taxon>
        <taxon>Oxalobacteraceae</taxon>
        <taxon>Telluria group</taxon>
        <taxon>Duganella</taxon>
    </lineage>
</organism>
<feature type="non-terminal residue" evidence="2">
    <location>
        <position position="125"/>
    </location>
</feature>
<feature type="domain" description="Periplasmic sensor" evidence="1">
    <location>
        <begin position="44"/>
        <end position="107"/>
    </location>
</feature>
<sequence>MGAMFKLERSGLSQKLTLMSVLSTGSALLLVFAVFAVTSVRSHREEAAQQLATLAAVTGASSQAARAYGNPAQARRMLAALALETDVLQAALYDSTGRLVARYVAPRLPAAPEAPDAPTAPDTLE</sequence>
<evidence type="ECO:0000259" key="1">
    <source>
        <dbReference type="Pfam" id="PF17152"/>
    </source>
</evidence>
<evidence type="ECO:0000313" key="3">
    <source>
        <dbReference type="Proteomes" id="UP000297729"/>
    </source>
</evidence>
<name>A0A4Y9SFA0_9BURK</name>
<keyword evidence="2" id="KW-0418">Kinase</keyword>
<evidence type="ECO:0000313" key="2">
    <source>
        <dbReference type="EMBL" id="TFW22160.1"/>
    </source>
</evidence>
<protein>
    <submittedName>
        <fullName evidence="2">Hybrid sensor histidine kinase/response regulator</fullName>
    </submittedName>
</protein>
<dbReference type="Proteomes" id="UP000297729">
    <property type="component" value="Unassembled WGS sequence"/>
</dbReference>
<accession>A0A4Y9SFA0</accession>
<dbReference type="InterPro" id="IPR033417">
    <property type="entry name" value="CHASE8"/>
</dbReference>